<keyword evidence="1" id="KW-0175">Coiled coil</keyword>
<protein>
    <submittedName>
        <fullName evidence="2">Uncharacterized protein</fullName>
    </submittedName>
</protein>
<dbReference type="RefSeq" id="WP_284284946.1">
    <property type="nucleotide sequence ID" value="NZ_BSUJ01000001.1"/>
</dbReference>
<evidence type="ECO:0000313" key="3">
    <source>
        <dbReference type="Proteomes" id="UP001157109"/>
    </source>
</evidence>
<feature type="coiled-coil region" evidence="1">
    <location>
        <begin position="106"/>
        <end position="133"/>
    </location>
</feature>
<evidence type="ECO:0000256" key="1">
    <source>
        <dbReference type="SAM" id="Coils"/>
    </source>
</evidence>
<organism evidence="2 3">
    <name type="scientific">Arsenicicoccus piscis</name>
    <dbReference type="NCBI Taxonomy" id="673954"/>
    <lineage>
        <taxon>Bacteria</taxon>
        <taxon>Bacillati</taxon>
        <taxon>Actinomycetota</taxon>
        <taxon>Actinomycetes</taxon>
        <taxon>Micrococcales</taxon>
        <taxon>Intrasporangiaceae</taxon>
        <taxon>Arsenicicoccus</taxon>
    </lineage>
</organism>
<accession>A0ABQ6HTA7</accession>
<comment type="caution">
    <text evidence="2">The sequence shown here is derived from an EMBL/GenBank/DDBJ whole genome shotgun (WGS) entry which is preliminary data.</text>
</comment>
<gene>
    <name evidence="2" type="ORF">GCM10025862_36720</name>
</gene>
<reference evidence="3" key="1">
    <citation type="journal article" date="2019" name="Int. J. Syst. Evol. Microbiol.">
        <title>The Global Catalogue of Microorganisms (GCM) 10K type strain sequencing project: providing services to taxonomists for standard genome sequencing and annotation.</title>
        <authorList>
            <consortium name="The Broad Institute Genomics Platform"/>
            <consortium name="The Broad Institute Genome Sequencing Center for Infectious Disease"/>
            <person name="Wu L."/>
            <person name="Ma J."/>
        </authorList>
    </citation>
    <scope>NUCLEOTIDE SEQUENCE [LARGE SCALE GENOMIC DNA]</scope>
    <source>
        <strain evidence="3">NBRC 105830</strain>
    </source>
</reference>
<dbReference type="Proteomes" id="UP001157109">
    <property type="component" value="Unassembled WGS sequence"/>
</dbReference>
<keyword evidence="3" id="KW-1185">Reference proteome</keyword>
<evidence type="ECO:0000313" key="2">
    <source>
        <dbReference type="EMBL" id="GMA21651.1"/>
    </source>
</evidence>
<name>A0ABQ6HTA7_9MICO</name>
<dbReference type="EMBL" id="BSUJ01000001">
    <property type="protein sequence ID" value="GMA21651.1"/>
    <property type="molecule type" value="Genomic_DNA"/>
</dbReference>
<proteinExistence type="predicted"/>
<sequence>MGTAGAVTTAVEKYGVAGTGSKVSDLAGAAKQKAAAAFRGGGPLKNGGGGIALGNLATKTAVGGITLLAAGSTCKVQGIKALTRAEEFATHIQVACAEMDLQDAKLRAVVQRADELTDVLTRLERQATVAMDRLEALTFDPTEHMAALSETIELVRGVQGVAQARLINERGDLSEQSEILRVRYREMNEDNSDG</sequence>